<dbReference type="Pfam" id="PF00266">
    <property type="entry name" value="Aminotran_5"/>
    <property type="match status" value="1"/>
</dbReference>
<comment type="cofactor">
    <cofactor evidence="1">
        <name>pyridoxal 5'-phosphate</name>
        <dbReference type="ChEBI" id="CHEBI:597326"/>
    </cofactor>
</comment>
<keyword evidence="2" id="KW-0663">Pyridoxal phosphate</keyword>
<dbReference type="AlphaFoldDB" id="A0A383AZ04"/>
<evidence type="ECO:0000256" key="2">
    <source>
        <dbReference type="ARBA" id="ARBA00022898"/>
    </source>
</evidence>
<feature type="non-terminal residue" evidence="5">
    <location>
        <position position="1"/>
    </location>
</feature>
<accession>A0A383AZ04</accession>
<evidence type="ECO:0000313" key="5">
    <source>
        <dbReference type="EMBL" id="SVE13067.1"/>
    </source>
</evidence>
<organism evidence="5">
    <name type="scientific">marine metagenome</name>
    <dbReference type="NCBI Taxonomy" id="408172"/>
    <lineage>
        <taxon>unclassified sequences</taxon>
        <taxon>metagenomes</taxon>
        <taxon>ecological metagenomes</taxon>
    </lineage>
</organism>
<reference evidence="5" key="1">
    <citation type="submission" date="2018-05" db="EMBL/GenBank/DDBJ databases">
        <authorList>
            <person name="Lanie J.A."/>
            <person name="Ng W.-L."/>
            <person name="Kazmierczak K.M."/>
            <person name="Andrzejewski T.M."/>
            <person name="Davidsen T.M."/>
            <person name="Wayne K.J."/>
            <person name="Tettelin H."/>
            <person name="Glass J.I."/>
            <person name="Rusch D."/>
            <person name="Podicherti R."/>
            <person name="Tsui H.-C.T."/>
            <person name="Winkler M.E."/>
        </authorList>
    </citation>
    <scope>NUCLEOTIDE SEQUENCE</scope>
</reference>
<proteinExistence type="predicted"/>
<dbReference type="InterPro" id="IPR015421">
    <property type="entry name" value="PyrdxlP-dep_Trfase_major"/>
</dbReference>
<comment type="catalytic activity">
    <reaction evidence="3">
        <text>(sulfur carrier)-H + L-cysteine = (sulfur carrier)-SH + L-alanine</text>
        <dbReference type="Rhea" id="RHEA:43892"/>
        <dbReference type="Rhea" id="RHEA-COMP:14737"/>
        <dbReference type="Rhea" id="RHEA-COMP:14739"/>
        <dbReference type="ChEBI" id="CHEBI:29917"/>
        <dbReference type="ChEBI" id="CHEBI:35235"/>
        <dbReference type="ChEBI" id="CHEBI:57972"/>
        <dbReference type="ChEBI" id="CHEBI:64428"/>
        <dbReference type="EC" id="2.8.1.7"/>
    </reaction>
</comment>
<dbReference type="PROSITE" id="PS00595">
    <property type="entry name" value="AA_TRANSFER_CLASS_5"/>
    <property type="match status" value="1"/>
</dbReference>
<name>A0A383AZ04_9ZZZZ</name>
<evidence type="ECO:0000256" key="1">
    <source>
        <dbReference type="ARBA" id="ARBA00001933"/>
    </source>
</evidence>
<feature type="domain" description="Aminotransferase class V" evidence="4">
    <location>
        <begin position="3"/>
        <end position="248"/>
    </location>
</feature>
<sequence length="248" mass="27562">DLVYFDNAATTHKPQCVLNAINNHYSTFNSNVHRGVYKLAEEATNQFESTRDCVADFINSNNKDSIIFTSGATESINLVAHGWARNHLSKGDHILLSEMEHHSNIVPWQMIAKELNLIIDYIPINKNGELNISNLENLFSNKTKLVSITQQSNVLGTVNPIKRIIDYAHSNNAVVVVDGAQSTAHQSINVDELDCDFFVFSGHKIFGPTGVGVLYGKMERLEEMSPIMGGGEMIDKVSKDNFTLNKIP</sequence>
<feature type="non-terminal residue" evidence="5">
    <location>
        <position position="248"/>
    </location>
</feature>
<evidence type="ECO:0000259" key="4">
    <source>
        <dbReference type="Pfam" id="PF00266"/>
    </source>
</evidence>
<dbReference type="SUPFAM" id="SSF53383">
    <property type="entry name" value="PLP-dependent transferases"/>
    <property type="match status" value="1"/>
</dbReference>
<dbReference type="InterPro" id="IPR015424">
    <property type="entry name" value="PyrdxlP-dep_Trfase"/>
</dbReference>
<dbReference type="EMBL" id="UINC01196172">
    <property type="protein sequence ID" value="SVE13067.1"/>
    <property type="molecule type" value="Genomic_DNA"/>
</dbReference>
<dbReference type="GO" id="GO:0031071">
    <property type="term" value="F:cysteine desulfurase activity"/>
    <property type="evidence" value="ECO:0007669"/>
    <property type="project" value="UniProtKB-EC"/>
</dbReference>
<protein>
    <recommendedName>
        <fullName evidence="4">Aminotransferase class V domain-containing protein</fullName>
    </recommendedName>
</protein>
<dbReference type="Gene3D" id="3.40.640.10">
    <property type="entry name" value="Type I PLP-dependent aspartate aminotransferase-like (Major domain)"/>
    <property type="match status" value="1"/>
</dbReference>
<dbReference type="InterPro" id="IPR020578">
    <property type="entry name" value="Aminotrans_V_PyrdxlP_BS"/>
</dbReference>
<evidence type="ECO:0000256" key="3">
    <source>
        <dbReference type="ARBA" id="ARBA00050776"/>
    </source>
</evidence>
<dbReference type="PANTHER" id="PTHR43586:SF8">
    <property type="entry name" value="CYSTEINE DESULFURASE 1, CHLOROPLASTIC"/>
    <property type="match status" value="1"/>
</dbReference>
<dbReference type="PANTHER" id="PTHR43586">
    <property type="entry name" value="CYSTEINE DESULFURASE"/>
    <property type="match status" value="1"/>
</dbReference>
<dbReference type="InterPro" id="IPR000192">
    <property type="entry name" value="Aminotrans_V_dom"/>
</dbReference>
<gene>
    <name evidence="5" type="ORF">METZ01_LOCUS465921</name>
</gene>